<dbReference type="Proteomes" id="UP001165060">
    <property type="component" value="Unassembled WGS sequence"/>
</dbReference>
<evidence type="ECO:0000256" key="1">
    <source>
        <dbReference type="SAM" id="MobiDB-lite"/>
    </source>
</evidence>
<name>A0ABQ6N3D9_9STRA</name>
<sequence length="218" mass="23538">MSGFSYSKWDNLEDSDDESPAPAPAPAPAPSKPKAGTEIPNLASLNVEEEDPRAEVEKLKAKKRAERLMREKAKAEAGPAAAEPLMTPVEPPAPVQDANAAAAQQTSTNAEQQLAKAEKDSNNIAADIAELELLFEEKVAGKLGSPMGSTAAEAQRIKSWVMGLQGEVGKLQNALDEIFLGEIENDEERAKAKERRKAVNKRLEGEYPEKIVALKKQL</sequence>
<reference evidence="2 3" key="1">
    <citation type="journal article" date="2023" name="Commun. Biol.">
        <title>Genome analysis of Parmales, the sister group of diatoms, reveals the evolutionary specialization of diatoms from phago-mixotrophs to photoautotrophs.</title>
        <authorList>
            <person name="Ban H."/>
            <person name="Sato S."/>
            <person name="Yoshikawa S."/>
            <person name="Yamada K."/>
            <person name="Nakamura Y."/>
            <person name="Ichinomiya M."/>
            <person name="Sato N."/>
            <person name="Blanc-Mathieu R."/>
            <person name="Endo H."/>
            <person name="Kuwata A."/>
            <person name="Ogata H."/>
        </authorList>
    </citation>
    <scope>NUCLEOTIDE SEQUENCE [LARGE SCALE GENOMIC DNA]</scope>
</reference>
<comment type="caution">
    <text evidence="2">The sequence shown here is derived from an EMBL/GenBank/DDBJ whole genome shotgun (WGS) entry which is preliminary data.</text>
</comment>
<feature type="region of interest" description="Disordered" evidence="1">
    <location>
        <begin position="1"/>
        <end position="118"/>
    </location>
</feature>
<feature type="compositionally biased region" description="Basic and acidic residues" evidence="1">
    <location>
        <begin position="66"/>
        <end position="75"/>
    </location>
</feature>
<evidence type="ECO:0000313" key="2">
    <source>
        <dbReference type="EMBL" id="GMI38575.1"/>
    </source>
</evidence>
<feature type="compositionally biased region" description="Pro residues" evidence="1">
    <location>
        <begin position="21"/>
        <end position="31"/>
    </location>
</feature>
<proteinExistence type="predicted"/>
<feature type="compositionally biased region" description="Low complexity" evidence="1">
    <location>
        <begin position="96"/>
        <end position="113"/>
    </location>
</feature>
<accession>A0ABQ6N3D9</accession>
<protein>
    <submittedName>
        <fullName evidence="2">Uncharacterized protein</fullName>
    </submittedName>
</protein>
<organism evidence="2 3">
    <name type="scientific">Tetraparma gracilis</name>
    <dbReference type="NCBI Taxonomy" id="2962635"/>
    <lineage>
        <taxon>Eukaryota</taxon>
        <taxon>Sar</taxon>
        <taxon>Stramenopiles</taxon>
        <taxon>Ochrophyta</taxon>
        <taxon>Bolidophyceae</taxon>
        <taxon>Parmales</taxon>
        <taxon>Triparmaceae</taxon>
        <taxon>Tetraparma</taxon>
    </lineage>
</organism>
<gene>
    <name evidence="2" type="ORF">TeGR_g5590</name>
</gene>
<evidence type="ECO:0000313" key="3">
    <source>
        <dbReference type="Proteomes" id="UP001165060"/>
    </source>
</evidence>
<keyword evidence="3" id="KW-1185">Reference proteome</keyword>
<dbReference type="EMBL" id="BRYB01000832">
    <property type="protein sequence ID" value="GMI38575.1"/>
    <property type="molecule type" value="Genomic_DNA"/>
</dbReference>